<dbReference type="InterPro" id="IPR039421">
    <property type="entry name" value="Type_1_exporter"/>
</dbReference>
<evidence type="ECO:0000256" key="10">
    <source>
        <dbReference type="SAM" id="Phobius"/>
    </source>
</evidence>
<name>A0A6C1U1S3_WOLPI</name>
<dbReference type="GO" id="GO:0034040">
    <property type="term" value="F:ATPase-coupled lipid transmembrane transporter activity"/>
    <property type="evidence" value="ECO:0007669"/>
    <property type="project" value="TreeGrafter"/>
</dbReference>
<dbReference type="GO" id="GO:0005524">
    <property type="term" value="F:ATP binding"/>
    <property type="evidence" value="ECO:0007669"/>
    <property type="project" value="UniProtKB-KW"/>
</dbReference>
<evidence type="ECO:0000259" key="12">
    <source>
        <dbReference type="PROSITE" id="PS50929"/>
    </source>
</evidence>
<feature type="domain" description="ABC transmembrane type-1" evidence="12">
    <location>
        <begin position="46"/>
        <end position="314"/>
    </location>
</feature>
<comment type="subcellular location">
    <subcellularLocation>
        <location evidence="1">Cell membrane</location>
        <topology evidence="1">Multi-pass membrane protein</topology>
    </subcellularLocation>
</comment>
<feature type="transmembrane region" description="Helical" evidence="10">
    <location>
        <begin position="145"/>
        <end position="165"/>
    </location>
</feature>
<comment type="similarity">
    <text evidence="2">Belongs to the ABC transporter superfamily.</text>
</comment>
<comment type="function">
    <text evidence="9">Part of an ABC transporter complex. Transmembrane domains (TMD) form a pore in the inner membrane and the ATP-binding domain (NBD) is responsible for energy generation.</text>
</comment>
<dbReference type="AlphaFoldDB" id="A0A6C1U1S3"/>
<dbReference type="RefSeq" id="WP_006014148.1">
    <property type="nucleotide sequence ID" value="NZ_CP041923.1"/>
</dbReference>
<dbReference type="EMBL" id="NWVJ02000151">
    <property type="protein sequence ID" value="TVS96054.1"/>
    <property type="molecule type" value="Genomic_DNA"/>
</dbReference>
<organism evidence="13">
    <name type="scientific">Wolbachia pipientis</name>
    <dbReference type="NCBI Taxonomy" id="955"/>
    <lineage>
        <taxon>Bacteria</taxon>
        <taxon>Pseudomonadati</taxon>
        <taxon>Pseudomonadota</taxon>
        <taxon>Alphaproteobacteria</taxon>
        <taxon>Rickettsiales</taxon>
        <taxon>Anaplasmataceae</taxon>
        <taxon>Wolbachieae</taxon>
        <taxon>Wolbachia</taxon>
    </lineage>
</organism>
<comment type="caution">
    <text evidence="13">The sequence shown here is derived from an EMBL/GenBank/DDBJ whole genome shotgun (WGS) entry which is preliminary data.</text>
</comment>
<evidence type="ECO:0000256" key="4">
    <source>
        <dbReference type="ARBA" id="ARBA00022692"/>
    </source>
</evidence>
<dbReference type="PROSITE" id="PS50893">
    <property type="entry name" value="ABC_TRANSPORTER_2"/>
    <property type="match status" value="1"/>
</dbReference>
<feature type="domain" description="ABC transporter" evidence="11">
    <location>
        <begin position="348"/>
        <end position="582"/>
    </location>
</feature>
<dbReference type="SMART" id="SM00382">
    <property type="entry name" value="AAA"/>
    <property type="match status" value="1"/>
</dbReference>
<evidence type="ECO:0000256" key="7">
    <source>
        <dbReference type="ARBA" id="ARBA00022989"/>
    </source>
</evidence>
<sequence>MNRSRVDSFKCVLMFILNIVSKFKLNVLIMSLVALVVAVDLSFRKYLVKNILDTAVKYQEGNVIENLLLPVSAYLGMALLITTAFRFYGYFVDIRMFTLMRQKIADISFCRLLQQDHSYYQNNLSGSLVHKVSSLMDSVIELIRLLIDCFFGYSIALVLAIYTLSLVNIKFAIATFTWVSIFILVSIFSFRVLTELADNYSKQNSQVIASIADSILNVISVRLFSQQAHERHKFFQICKKRTIAERKLQWAYFCLWFIYGYSFDILQAVNLYFLIYDYQLNKIAIGDIALVLGINISIIEFLNHLTRNLTQFSTHFGKVSDALPILTTVPEIQDKKNAKELNLLSGKITFNNVSFSYEGQESLFQDFSVTINPCEKVGLVGCSGGGKSTFINLILRLFDVKKGNIQIDNQIVSEVTQSSLRQQISVIPQDSLLFHDTILANIMYGKLQSTIKEIMRAAKLAGIHDFIMTLPDQYGTIVGEKGIKLSGGERQRIIIARAFLKNAPILFLDEPTSQLDSITEQIIQMSLFKLMQNKTTITIAHRISTLLHMDRILVFNKGKIVQDGKHAELVSKQGLYKELWNAQIGCLNGKKEDGKNY</sequence>
<dbReference type="Gene3D" id="1.20.1560.10">
    <property type="entry name" value="ABC transporter type 1, transmembrane domain"/>
    <property type="match status" value="1"/>
</dbReference>
<dbReference type="PROSITE" id="PS00211">
    <property type="entry name" value="ABC_TRANSPORTER_1"/>
    <property type="match status" value="1"/>
</dbReference>
<keyword evidence="5" id="KW-0547">Nucleotide-binding</keyword>
<dbReference type="InterPro" id="IPR027417">
    <property type="entry name" value="P-loop_NTPase"/>
</dbReference>
<protein>
    <submittedName>
        <fullName evidence="13">ABC transporter ATP-binding protein</fullName>
    </submittedName>
</protein>
<dbReference type="PANTHER" id="PTHR24221">
    <property type="entry name" value="ATP-BINDING CASSETTE SUB-FAMILY B"/>
    <property type="match status" value="1"/>
</dbReference>
<dbReference type="GO" id="GO:0140359">
    <property type="term" value="F:ABC-type transporter activity"/>
    <property type="evidence" value="ECO:0007669"/>
    <property type="project" value="InterPro"/>
</dbReference>
<evidence type="ECO:0000256" key="1">
    <source>
        <dbReference type="ARBA" id="ARBA00004651"/>
    </source>
</evidence>
<dbReference type="PANTHER" id="PTHR24221:SF654">
    <property type="entry name" value="ATP-BINDING CASSETTE SUB-FAMILY B MEMBER 6"/>
    <property type="match status" value="1"/>
</dbReference>
<dbReference type="Gene3D" id="3.40.50.300">
    <property type="entry name" value="P-loop containing nucleotide triphosphate hydrolases"/>
    <property type="match status" value="1"/>
</dbReference>
<keyword evidence="8 10" id="KW-0472">Membrane</keyword>
<reference evidence="13" key="1">
    <citation type="submission" date="2019-07" db="EMBL/GenBank/DDBJ databases">
        <title>Genome assemblies of Wolbachia strains wAlbA and wAlbB in wild caught Aedes albopictus specimens.</title>
        <authorList>
            <person name="Kulkarni A."/>
            <person name="Yu W."/>
            <person name="Xue R.-D."/>
            <person name="Ma Y."/>
            <person name="Xu J."/>
        </authorList>
    </citation>
    <scope>NUCLEOTIDE SEQUENCE</scope>
    <source>
        <strain evidence="13">HN2016</strain>
    </source>
</reference>
<feature type="transmembrane region" description="Helical" evidence="10">
    <location>
        <begin position="171"/>
        <end position="193"/>
    </location>
</feature>
<feature type="transmembrane region" description="Helical" evidence="10">
    <location>
        <begin position="12"/>
        <end position="39"/>
    </location>
</feature>
<dbReference type="InterPro" id="IPR003439">
    <property type="entry name" value="ABC_transporter-like_ATP-bd"/>
</dbReference>
<evidence type="ECO:0000256" key="9">
    <source>
        <dbReference type="ARBA" id="ARBA00024725"/>
    </source>
</evidence>
<feature type="transmembrane region" description="Helical" evidence="10">
    <location>
        <begin position="250"/>
        <end position="276"/>
    </location>
</feature>
<evidence type="ECO:0000256" key="3">
    <source>
        <dbReference type="ARBA" id="ARBA00022448"/>
    </source>
</evidence>
<dbReference type="GO" id="GO:0005886">
    <property type="term" value="C:plasma membrane"/>
    <property type="evidence" value="ECO:0007669"/>
    <property type="project" value="UniProtKB-SubCell"/>
</dbReference>
<dbReference type="InterPro" id="IPR017871">
    <property type="entry name" value="ABC_transporter-like_CS"/>
</dbReference>
<evidence type="ECO:0000313" key="13">
    <source>
        <dbReference type="EMBL" id="TVS96054.1"/>
    </source>
</evidence>
<dbReference type="SUPFAM" id="SSF90123">
    <property type="entry name" value="ABC transporter transmembrane region"/>
    <property type="match status" value="1"/>
</dbReference>
<evidence type="ECO:0000256" key="5">
    <source>
        <dbReference type="ARBA" id="ARBA00022741"/>
    </source>
</evidence>
<evidence type="ECO:0000256" key="8">
    <source>
        <dbReference type="ARBA" id="ARBA00023136"/>
    </source>
</evidence>
<evidence type="ECO:0000256" key="6">
    <source>
        <dbReference type="ARBA" id="ARBA00022840"/>
    </source>
</evidence>
<dbReference type="InterPro" id="IPR003593">
    <property type="entry name" value="AAA+_ATPase"/>
</dbReference>
<keyword evidence="3" id="KW-0813">Transport</keyword>
<feature type="transmembrane region" description="Helical" evidence="10">
    <location>
        <begin position="282"/>
        <end position="302"/>
    </location>
</feature>
<proteinExistence type="inferred from homology"/>
<dbReference type="PROSITE" id="PS50929">
    <property type="entry name" value="ABC_TM1F"/>
    <property type="match status" value="1"/>
</dbReference>
<dbReference type="InterPro" id="IPR036640">
    <property type="entry name" value="ABC1_TM_sf"/>
</dbReference>
<dbReference type="Proteomes" id="UP000218080">
    <property type="component" value="Unassembled WGS sequence"/>
</dbReference>
<keyword evidence="4 10" id="KW-0812">Transmembrane</keyword>
<dbReference type="GO" id="GO:0016887">
    <property type="term" value="F:ATP hydrolysis activity"/>
    <property type="evidence" value="ECO:0007669"/>
    <property type="project" value="InterPro"/>
</dbReference>
<gene>
    <name evidence="13" type="ORF">COM42_002815</name>
</gene>
<dbReference type="SUPFAM" id="SSF52540">
    <property type="entry name" value="P-loop containing nucleoside triphosphate hydrolases"/>
    <property type="match status" value="1"/>
</dbReference>
<keyword evidence="7 10" id="KW-1133">Transmembrane helix</keyword>
<accession>A0A6C1U1S3</accession>
<feature type="transmembrane region" description="Helical" evidence="10">
    <location>
        <begin position="71"/>
        <end position="91"/>
    </location>
</feature>
<dbReference type="Pfam" id="PF00005">
    <property type="entry name" value="ABC_tran"/>
    <property type="match status" value="1"/>
</dbReference>
<keyword evidence="6 13" id="KW-0067">ATP-binding</keyword>
<evidence type="ECO:0000256" key="2">
    <source>
        <dbReference type="ARBA" id="ARBA00005417"/>
    </source>
</evidence>
<evidence type="ECO:0000259" key="11">
    <source>
        <dbReference type="PROSITE" id="PS50893"/>
    </source>
</evidence>
<dbReference type="Pfam" id="PF00664">
    <property type="entry name" value="ABC_membrane"/>
    <property type="match status" value="1"/>
</dbReference>
<dbReference type="FunFam" id="3.40.50.300:FF:000287">
    <property type="entry name" value="Multidrug ABC transporter ATP-binding protein"/>
    <property type="match status" value="1"/>
</dbReference>
<dbReference type="InterPro" id="IPR011527">
    <property type="entry name" value="ABC1_TM_dom"/>
</dbReference>